<dbReference type="InterPro" id="IPR036390">
    <property type="entry name" value="WH_DNA-bd_sf"/>
</dbReference>
<proteinExistence type="inferred from homology"/>
<reference evidence="3 4" key="1">
    <citation type="submission" date="2021-12" db="EMBL/GenBank/DDBJ databases">
        <title>Genome sequencing of bacteria with rrn-lacking chromosome and rrn-plasmid.</title>
        <authorList>
            <person name="Anda M."/>
            <person name="Iwasaki W."/>
        </authorList>
    </citation>
    <scope>NUCLEOTIDE SEQUENCE [LARGE SCALE GENOMIC DNA]</scope>
    <source>
        <strain evidence="3 4">NBRC 101262</strain>
        <plasmid evidence="3 4">pPP9</plasmid>
    </source>
</reference>
<gene>
    <name evidence="3" type="ORF">PEPS_46870</name>
</gene>
<keyword evidence="4" id="KW-1185">Reference proteome</keyword>
<evidence type="ECO:0000256" key="1">
    <source>
        <dbReference type="ARBA" id="ARBA00038283"/>
    </source>
</evidence>
<dbReference type="SUPFAM" id="SSF46785">
    <property type="entry name" value="Winged helix' DNA-binding domain"/>
    <property type="match status" value="1"/>
</dbReference>
<dbReference type="Pfam" id="PF01051">
    <property type="entry name" value="Rep3_N"/>
    <property type="match status" value="1"/>
</dbReference>
<dbReference type="Gene3D" id="1.10.10.10">
    <property type="entry name" value="Winged helix-like DNA-binding domain superfamily/Winged helix DNA-binding domain"/>
    <property type="match status" value="1"/>
</dbReference>
<accession>A0ABM7VN08</accession>
<evidence type="ECO:0000313" key="4">
    <source>
        <dbReference type="Proteomes" id="UP001354989"/>
    </source>
</evidence>
<dbReference type="EMBL" id="AP025301">
    <property type="protein sequence ID" value="BDD02407.1"/>
    <property type="molecule type" value="Genomic_DNA"/>
</dbReference>
<name>A0ABM7VN08_9BACT</name>
<protein>
    <recommendedName>
        <fullName evidence="2">Initiator Rep protein WH1 domain-containing protein</fullName>
    </recommendedName>
</protein>
<organism evidence="3 4">
    <name type="scientific">Persicobacter psychrovividus</name>
    <dbReference type="NCBI Taxonomy" id="387638"/>
    <lineage>
        <taxon>Bacteria</taxon>
        <taxon>Pseudomonadati</taxon>
        <taxon>Bacteroidota</taxon>
        <taxon>Cytophagia</taxon>
        <taxon>Cytophagales</taxon>
        <taxon>Persicobacteraceae</taxon>
        <taxon>Persicobacter</taxon>
    </lineage>
</organism>
<comment type="similarity">
    <text evidence="1">Belongs to the initiator RepB protein family.</text>
</comment>
<evidence type="ECO:0000313" key="3">
    <source>
        <dbReference type="EMBL" id="BDD02407.1"/>
    </source>
</evidence>
<geneLocation type="plasmid" evidence="3 4">
    <name>pPP9</name>
</geneLocation>
<keyword evidence="3" id="KW-0614">Plasmid</keyword>
<dbReference type="InterPro" id="IPR036388">
    <property type="entry name" value="WH-like_DNA-bd_sf"/>
</dbReference>
<evidence type="ECO:0000259" key="2">
    <source>
        <dbReference type="Pfam" id="PF01051"/>
    </source>
</evidence>
<sequence>MDTNLYLLNKSDLEAQFGVALNSDRIKESASRLMQQVEIRESEERWVYKNIFEAFAYDQGNISIKLTGFGVQCFMNLKNYTAYNLDAILKFKGNHTAPIFQLIQTWKTIVEMPKLSLTDLRTYIDAEGVRYDKFLFLRRLIDGSLEETNQSINLNATYTLFKTVRKFTHIQFQFNKYQQKENSAELQTALDQADFTNNQNTAIHKMTGVSRVSISKWRNER</sequence>
<dbReference type="Proteomes" id="UP001354989">
    <property type="component" value="Plasmid pPP9"/>
</dbReference>
<dbReference type="InterPro" id="IPR000525">
    <property type="entry name" value="Initiator_Rep_WH1"/>
</dbReference>
<feature type="domain" description="Initiator Rep protein WH1" evidence="2">
    <location>
        <begin position="3"/>
        <end position="103"/>
    </location>
</feature>